<reference evidence="2" key="1">
    <citation type="submission" date="2025-08" db="UniProtKB">
        <authorList>
            <consortium name="RefSeq"/>
        </authorList>
    </citation>
    <scope>IDENTIFICATION</scope>
</reference>
<evidence type="ECO:0000313" key="1">
    <source>
        <dbReference type="Proteomes" id="UP000079169"/>
    </source>
</evidence>
<dbReference type="AlphaFoldDB" id="A0A1S4EMH7"/>
<dbReference type="STRING" id="121845.A0A1S4EMH7"/>
<proteinExistence type="predicted"/>
<dbReference type="PaxDb" id="121845-A0A1S4EMH7"/>
<dbReference type="SUPFAM" id="SSF48726">
    <property type="entry name" value="Immunoglobulin"/>
    <property type="match status" value="1"/>
</dbReference>
<evidence type="ECO:0000313" key="2">
    <source>
        <dbReference type="RefSeq" id="XP_017303385.1"/>
    </source>
</evidence>
<keyword evidence="1" id="KW-1185">Reference proteome</keyword>
<gene>
    <name evidence="2" type="primary">LOC103518675</name>
</gene>
<dbReference type="GeneID" id="103518675"/>
<dbReference type="InterPro" id="IPR013783">
    <property type="entry name" value="Ig-like_fold"/>
</dbReference>
<dbReference type="Gene3D" id="2.60.40.10">
    <property type="entry name" value="Immunoglobulins"/>
    <property type="match status" value="2"/>
</dbReference>
<name>A0A1S4EMH7_DIACI</name>
<organism evidence="1 2">
    <name type="scientific">Diaphorina citri</name>
    <name type="common">Asian citrus psyllid</name>
    <dbReference type="NCBI Taxonomy" id="121845"/>
    <lineage>
        <taxon>Eukaryota</taxon>
        <taxon>Metazoa</taxon>
        <taxon>Ecdysozoa</taxon>
        <taxon>Arthropoda</taxon>
        <taxon>Hexapoda</taxon>
        <taxon>Insecta</taxon>
        <taxon>Pterygota</taxon>
        <taxon>Neoptera</taxon>
        <taxon>Paraneoptera</taxon>
        <taxon>Hemiptera</taxon>
        <taxon>Sternorrhyncha</taxon>
        <taxon>Psylloidea</taxon>
        <taxon>Psyllidae</taxon>
        <taxon>Diaphorininae</taxon>
        <taxon>Diaphorina</taxon>
    </lineage>
</organism>
<sequence>IYFRRSHLRFLPQSGFEEQNDLATSGMANVKSRLVIDCVTPQHHGQYRCRAIAGSQEKTTSPATIFVQGGDNKTCLDRSSVPKAPRILTWSPVTIATIQGDIALPCNAVGNPMPEIYWKNQDNVNVVNDPRVQVSWVNFKH</sequence>
<dbReference type="InterPro" id="IPR036179">
    <property type="entry name" value="Ig-like_dom_sf"/>
</dbReference>
<accession>A0A1S4EMH7</accession>
<dbReference type="Proteomes" id="UP000079169">
    <property type="component" value="Unplaced"/>
</dbReference>
<feature type="non-terminal residue" evidence="2">
    <location>
        <position position="1"/>
    </location>
</feature>
<dbReference type="RefSeq" id="XP_017303385.1">
    <property type="nucleotide sequence ID" value="XM_017447896.2"/>
</dbReference>
<protein>
    <submittedName>
        <fullName evidence="2">Muscle M-line assembly protein unc-89-like</fullName>
    </submittedName>
</protein>
<dbReference type="KEGG" id="dci:103518675"/>